<dbReference type="Proteomes" id="UP001387293">
    <property type="component" value="Unassembled WGS sequence"/>
</dbReference>
<protein>
    <submittedName>
        <fullName evidence="1">Gamma-glutamyltransferase</fullName>
        <ecNumber evidence="1">2.3.2.2</ecNumber>
    </submittedName>
</protein>
<accession>A0ABU8L226</accession>
<evidence type="ECO:0000313" key="1">
    <source>
        <dbReference type="EMBL" id="MEI9412021.1"/>
    </source>
</evidence>
<organism evidence="1 2">
    <name type="scientific">Mesorhizobium salmacidum</name>
    <dbReference type="NCBI Taxonomy" id="3015171"/>
    <lineage>
        <taxon>Bacteria</taxon>
        <taxon>Pseudomonadati</taxon>
        <taxon>Pseudomonadota</taxon>
        <taxon>Alphaproteobacteria</taxon>
        <taxon>Hyphomicrobiales</taxon>
        <taxon>Phyllobacteriaceae</taxon>
        <taxon>Mesorhizobium</taxon>
    </lineage>
</organism>
<dbReference type="InterPro" id="IPR052896">
    <property type="entry name" value="GGT-like_enzyme"/>
</dbReference>
<proteinExistence type="predicted"/>
<dbReference type="InterPro" id="IPR029055">
    <property type="entry name" value="Ntn_hydrolases_N"/>
</dbReference>
<gene>
    <name evidence="1" type="ORF">O7A60_25115</name>
</gene>
<dbReference type="InterPro" id="IPR043137">
    <property type="entry name" value="GGT_ssub_C"/>
</dbReference>
<dbReference type="Pfam" id="PF01019">
    <property type="entry name" value="G_glu_transpept"/>
    <property type="match status" value="1"/>
</dbReference>
<dbReference type="PANTHER" id="PTHR43881">
    <property type="entry name" value="GAMMA-GLUTAMYLTRANSPEPTIDASE (AFU_ORTHOLOGUE AFUA_4G13580)"/>
    <property type="match status" value="1"/>
</dbReference>
<dbReference type="Gene3D" id="1.10.246.130">
    <property type="match status" value="1"/>
</dbReference>
<dbReference type="InterPro" id="IPR043138">
    <property type="entry name" value="GGT_lsub"/>
</dbReference>
<comment type="caution">
    <text evidence="1">The sequence shown here is derived from an EMBL/GenBank/DDBJ whole genome shotgun (WGS) entry which is preliminary data.</text>
</comment>
<keyword evidence="1" id="KW-0012">Acyltransferase</keyword>
<reference evidence="1 2" key="1">
    <citation type="submission" date="2022-12" db="EMBL/GenBank/DDBJ databases">
        <authorList>
            <person name="Muema E."/>
        </authorList>
    </citation>
    <scope>NUCLEOTIDE SEQUENCE [LARGE SCALE GENOMIC DNA]</scope>
    <source>
        <strain evidence="2">1326</strain>
    </source>
</reference>
<dbReference type="SUPFAM" id="SSF56235">
    <property type="entry name" value="N-terminal nucleophile aminohydrolases (Ntn hydrolases)"/>
    <property type="match status" value="1"/>
</dbReference>
<dbReference type="PRINTS" id="PR01210">
    <property type="entry name" value="GGTRANSPTASE"/>
</dbReference>
<dbReference type="Gene3D" id="3.60.20.40">
    <property type="match status" value="1"/>
</dbReference>
<evidence type="ECO:0000313" key="2">
    <source>
        <dbReference type="Proteomes" id="UP001387293"/>
    </source>
</evidence>
<dbReference type="GO" id="GO:0103068">
    <property type="term" value="F:leukotriene C4 gamma-glutamyl transferase activity"/>
    <property type="evidence" value="ECO:0007669"/>
    <property type="project" value="UniProtKB-EC"/>
</dbReference>
<dbReference type="EC" id="2.3.2.2" evidence="1"/>
<dbReference type="PANTHER" id="PTHR43881:SF1">
    <property type="entry name" value="GAMMA-GLUTAMYLTRANSPEPTIDASE (AFU_ORTHOLOGUE AFUA_4G13580)"/>
    <property type="match status" value="1"/>
</dbReference>
<name>A0ABU8L226_9HYPH</name>
<dbReference type="EMBL" id="JAPYKS010000022">
    <property type="protein sequence ID" value="MEI9412021.1"/>
    <property type="molecule type" value="Genomic_DNA"/>
</dbReference>
<keyword evidence="2" id="KW-1185">Reference proteome</keyword>
<sequence>MEVILSAHTDRLEYSESGDQEGSVTVRPVIYGLNNVISTGHWLTSFAGARMLMQGGNAFDAAVAATFAAAVVEPTSSFSFGSECVCMLWDAKKREVRSLCGQGAAPKEATSGFFLKKGERSIPTGPGPKAPLSFTTPGMFGAALRMLRDYGTKSIQEVLQPAIEYASQGIAFYEYMVARLDDFGRDQLQSFTPAVAEIFYPGGERGKTGDLLKQPALARTLQSLANAANGLERLEGIGAARVQFYSGAIADEINAASKRLGGPLRKDDLEAFQEDYEQPVMGEFEGCTIQCQSFWSQAPVLIQALNILENFDLRKLQFNSPGYIHIVSEALKLALVDRDAYYGDPKLVEVPQSALLSKEYAKDRARLIDLSRAMAGLPAPGIIDGFRAGTIASCEASPKPASGPETGTTHISVIDAVGNVVACTPSGGAFSKSVFLEELGFTLSTRSEMFNLDESHPNCVAPGKRPRTTLVSYILTSPTGDIMAFGCPGGDAQVQANLQLILNMLVWEMNAQTAVEARRFATNSVPNSFYPHTCSRGNLTLESGFPQETIATLKDMGHAVSHVSTCGMGATVTLMSKETGVRVTSSDPRRSCHAIGW</sequence>
<keyword evidence="1" id="KW-0808">Transferase</keyword>
<dbReference type="RefSeq" id="WP_337108466.1">
    <property type="nucleotide sequence ID" value="NZ_JAPYKS010000022.1"/>
</dbReference>